<evidence type="ECO:0000313" key="2">
    <source>
        <dbReference type="EMBL" id="MBV0934904.1"/>
    </source>
</evidence>
<reference evidence="2 3" key="1">
    <citation type="submission" date="2021-06" db="EMBL/GenBank/DDBJ databases">
        <title>Bacterium isolated from marine sediment.</title>
        <authorList>
            <person name="Zhu K.-L."/>
            <person name="Du Z.-J."/>
            <person name="Liang Q.-Y."/>
        </authorList>
    </citation>
    <scope>NUCLEOTIDE SEQUENCE [LARGE SCALE GENOMIC DNA]</scope>
    <source>
        <strain evidence="2 3">A346</strain>
    </source>
</reference>
<protein>
    <submittedName>
        <fullName evidence="2">Zinc-ribbon domain-containing protein</fullName>
    </submittedName>
</protein>
<dbReference type="Proteomes" id="UP000755551">
    <property type="component" value="Unassembled WGS sequence"/>
</dbReference>
<organism evidence="2 3">
    <name type="scientific">Marinobacterium weihaiense</name>
    <dbReference type="NCBI Taxonomy" id="2851016"/>
    <lineage>
        <taxon>Bacteria</taxon>
        <taxon>Pseudomonadati</taxon>
        <taxon>Pseudomonadota</taxon>
        <taxon>Gammaproteobacteria</taxon>
        <taxon>Oceanospirillales</taxon>
        <taxon>Oceanospirillaceae</taxon>
        <taxon>Marinobacterium</taxon>
    </lineage>
</organism>
<proteinExistence type="predicted"/>
<comment type="caution">
    <text evidence="2">The sequence shown here is derived from an EMBL/GenBank/DDBJ whole genome shotgun (WGS) entry which is preliminary data.</text>
</comment>
<sequence>MVIEHHGWVGGFMFCGKCGEENQPDNKFCTHCGALLQDGTSTESAAPLKPNKKDTGSLRSKIQQLSVTKRVLLLFVTILAFGIILPREKDEPSNAVTSEEYSGNEYIEEYTCLKHVILIRHRDDKKAIKVDDEQWHVAAQSTDNVNLEVVFSTPKWIFRDQAQSKGALIERMTNKSYECQWLDNA</sequence>
<feature type="domain" description="Zinc-ribbon" evidence="1">
    <location>
        <begin position="14"/>
        <end position="34"/>
    </location>
</feature>
<name>A0ABS6MF34_9GAMM</name>
<dbReference type="RefSeq" id="WP_217336291.1">
    <property type="nucleotide sequence ID" value="NZ_JAHQZT010000047.1"/>
</dbReference>
<dbReference type="EMBL" id="JAHQZT010000047">
    <property type="protein sequence ID" value="MBV0934904.1"/>
    <property type="molecule type" value="Genomic_DNA"/>
</dbReference>
<gene>
    <name evidence="2" type="ORF">KTN04_16335</name>
</gene>
<dbReference type="InterPro" id="IPR026870">
    <property type="entry name" value="Zinc_ribbon_dom"/>
</dbReference>
<evidence type="ECO:0000313" key="3">
    <source>
        <dbReference type="Proteomes" id="UP000755551"/>
    </source>
</evidence>
<keyword evidence="3" id="KW-1185">Reference proteome</keyword>
<evidence type="ECO:0000259" key="1">
    <source>
        <dbReference type="Pfam" id="PF13240"/>
    </source>
</evidence>
<accession>A0ABS6MF34</accession>
<dbReference type="Pfam" id="PF13240">
    <property type="entry name" value="Zn_Ribbon_1"/>
    <property type="match status" value="1"/>
</dbReference>